<dbReference type="EMBL" id="JACGWJ010000027">
    <property type="protein sequence ID" value="KAL0308759.1"/>
    <property type="molecule type" value="Genomic_DNA"/>
</dbReference>
<reference evidence="1" key="1">
    <citation type="submission" date="2020-06" db="EMBL/GenBank/DDBJ databases">
        <authorList>
            <person name="Li T."/>
            <person name="Hu X."/>
            <person name="Zhang T."/>
            <person name="Song X."/>
            <person name="Zhang H."/>
            <person name="Dai N."/>
            <person name="Sheng W."/>
            <person name="Hou X."/>
            <person name="Wei L."/>
        </authorList>
    </citation>
    <scope>NUCLEOTIDE SEQUENCE</scope>
    <source>
        <strain evidence="1">G02</strain>
        <tissue evidence="1">Leaf</tissue>
    </source>
</reference>
<sequence>MLIYFVALTKKPPNLEGAFLAKDLKKSPSSSLSEKELALTSLVAKETSKAALLNLWRCYSGIARPSRGLRRN</sequence>
<protein>
    <submittedName>
        <fullName evidence="1">Uncharacterized protein</fullName>
    </submittedName>
</protein>
<proteinExistence type="predicted"/>
<comment type="caution">
    <text evidence="1">The sequence shown here is derived from an EMBL/GenBank/DDBJ whole genome shotgun (WGS) entry which is preliminary data.</text>
</comment>
<accession>A0AAW2KP64</accession>
<gene>
    <name evidence="1" type="ORF">Sradi_5818200</name>
</gene>
<reference evidence="1" key="2">
    <citation type="journal article" date="2024" name="Plant">
        <title>Genomic evolution and insights into agronomic trait innovations of Sesamum species.</title>
        <authorList>
            <person name="Miao H."/>
            <person name="Wang L."/>
            <person name="Qu L."/>
            <person name="Liu H."/>
            <person name="Sun Y."/>
            <person name="Le M."/>
            <person name="Wang Q."/>
            <person name="Wei S."/>
            <person name="Zheng Y."/>
            <person name="Lin W."/>
            <person name="Duan Y."/>
            <person name="Cao H."/>
            <person name="Xiong S."/>
            <person name="Wang X."/>
            <person name="Wei L."/>
            <person name="Li C."/>
            <person name="Ma Q."/>
            <person name="Ju M."/>
            <person name="Zhao R."/>
            <person name="Li G."/>
            <person name="Mu C."/>
            <person name="Tian Q."/>
            <person name="Mei H."/>
            <person name="Zhang T."/>
            <person name="Gao T."/>
            <person name="Zhang H."/>
        </authorList>
    </citation>
    <scope>NUCLEOTIDE SEQUENCE</scope>
    <source>
        <strain evidence="1">G02</strain>
    </source>
</reference>
<name>A0AAW2KP64_SESRA</name>
<evidence type="ECO:0000313" key="1">
    <source>
        <dbReference type="EMBL" id="KAL0308759.1"/>
    </source>
</evidence>
<dbReference type="AlphaFoldDB" id="A0AAW2KP64"/>
<organism evidence="1">
    <name type="scientific">Sesamum radiatum</name>
    <name type="common">Black benniseed</name>
    <dbReference type="NCBI Taxonomy" id="300843"/>
    <lineage>
        <taxon>Eukaryota</taxon>
        <taxon>Viridiplantae</taxon>
        <taxon>Streptophyta</taxon>
        <taxon>Embryophyta</taxon>
        <taxon>Tracheophyta</taxon>
        <taxon>Spermatophyta</taxon>
        <taxon>Magnoliopsida</taxon>
        <taxon>eudicotyledons</taxon>
        <taxon>Gunneridae</taxon>
        <taxon>Pentapetalae</taxon>
        <taxon>asterids</taxon>
        <taxon>lamiids</taxon>
        <taxon>Lamiales</taxon>
        <taxon>Pedaliaceae</taxon>
        <taxon>Sesamum</taxon>
    </lineage>
</organism>